<dbReference type="EMBL" id="RCMK01000054">
    <property type="protein sequence ID" value="KAG2951314.1"/>
    <property type="molecule type" value="Genomic_DNA"/>
</dbReference>
<dbReference type="Proteomes" id="UP000736787">
    <property type="component" value="Unassembled WGS sequence"/>
</dbReference>
<protein>
    <submittedName>
        <fullName evidence="1">Uncharacterized protein</fullName>
    </submittedName>
</protein>
<comment type="caution">
    <text evidence="1">The sequence shown here is derived from an EMBL/GenBank/DDBJ whole genome shotgun (WGS) entry which is preliminary data.</text>
</comment>
<name>A0A8T1KYD3_9STRA</name>
<evidence type="ECO:0000313" key="2">
    <source>
        <dbReference type="Proteomes" id="UP000736787"/>
    </source>
</evidence>
<gene>
    <name evidence="1" type="ORF">PC117_g3727</name>
</gene>
<dbReference type="AlphaFoldDB" id="A0A8T1KYD3"/>
<evidence type="ECO:0000313" key="1">
    <source>
        <dbReference type="EMBL" id="KAG2951314.1"/>
    </source>
</evidence>
<proteinExistence type="predicted"/>
<sequence>MLQADHQPDGRQYVPLRNECVCFWYATATGGFERLVHFTLAVVTLCGVIVSLLSLGHSLRLRNARCNLSLQTNATRLETVEEPRADNLATTGKACRGFNTPDAGVSPWFQQ</sequence>
<reference evidence="1" key="1">
    <citation type="submission" date="2018-10" db="EMBL/GenBank/DDBJ databases">
        <title>Effector identification in a new, highly contiguous assembly of the strawberry crown rot pathogen Phytophthora cactorum.</title>
        <authorList>
            <person name="Armitage A.D."/>
            <person name="Nellist C.F."/>
            <person name="Bates H."/>
            <person name="Vickerstaff R.J."/>
            <person name="Harrison R.J."/>
        </authorList>
    </citation>
    <scope>NUCLEOTIDE SEQUENCE</scope>
    <source>
        <strain evidence="1">4040</strain>
    </source>
</reference>
<organism evidence="1 2">
    <name type="scientific">Phytophthora cactorum</name>
    <dbReference type="NCBI Taxonomy" id="29920"/>
    <lineage>
        <taxon>Eukaryota</taxon>
        <taxon>Sar</taxon>
        <taxon>Stramenopiles</taxon>
        <taxon>Oomycota</taxon>
        <taxon>Peronosporomycetes</taxon>
        <taxon>Peronosporales</taxon>
        <taxon>Peronosporaceae</taxon>
        <taxon>Phytophthora</taxon>
    </lineage>
</organism>
<accession>A0A8T1KYD3</accession>